<evidence type="ECO:0000313" key="3">
    <source>
        <dbReference type="EMBL" id="KDO58401.1"/>
    </source>
</evidence>
<name>A0A067F5C4_CITSI</name>
<gene>
    <name evidence="3" type="ORF">CISIN_1g046952mg</name>
</gene>
<keyword evidence="1" id="KW-0479">Metal-binding</keyword>
<dbReference type="InterPro" id="IPR025558">
    <property type="entry name" value="DUF4283"/>
</dbReference>
<reference evidence="3 4" key="1">
    <citation type="submission" date="2014-04" db="EMBL/GenBank/DDBJ databases">
        <authorList>
            <consortium name="International Citrus Genome Consortium"/>
            <person name="Gmitter F."/>
            <person name="Chen C."/>
            <person name="Farmerie W."/>
            <person name="Harkins T."/>
            <person name="Desany B."/>
            <person name="Mohiuddin M."/>
            <person name="Kodira C."/>
            <person name="Borodovsky M."/>
            <person name="Lomsadze A."/>
            <person name="Burns P."/>
            <person name="Jenkins J."/>
            <person name="Prochnik S."/>
            <person name="Shu S."/>
            <person name="Chapman J."/>
            <person name="Pitluck S."/>
            <person name="Schmutz J."/>
            <person name="Rokhsar D."/>
        </authorList>
    </citation>
    <scope>NUCLEOTIDE SEQUENCE</scope>
</reference>
<dbReference type="PANTHER" id="PTHR31286">
    <property type="entry name" value="GLYCINE-RICH CELL WALL STRUCTURAL PROTEIN 1.8-LIKE"/>
    <property type="match status" value="1"/>
</dbReference>
<dbReference type="PANTHER" id="PTHR31286:SF99">
    <property type="entry name" value="DUF4283 DOMAIN-CONTAINING PROTEIN"/>
    <property type="match status" value="1"/>
</dbReference>
<feature type="non-terminal residue" evidence="3">
    <location>
        <position position="1"/>
    </location>
</feature>
<keyword evidence="1" id="KW-0863">Zinc-finger</keyword>
<dbReference type="GO" id="GO:0003676">
    <property type="term" value="F:nucleic acid binding"/>
    <property type="evidence" value="ECO:0007669"/>
    <property type="project" value="InterPro"/>
</dbReference>
<organism evidence="3 4">
    <name type="scientific">Citrus sinensis</name>
    <name type="common">Sweet orange</name>
    <name type="synonym">Citrus aurantium var. sinensis</name>
    <dbReference type="NCBI Taxonomy" id="2711"/>
    <lineage>
        <taxon>Eukaryota</taxon>
        <taxon>Viridiplantae</taxon>
        <taxon>Streptophyta</taxon>
        <taxon>Embryophyta</taxon>
        <taxon>Tracheophyta</taxon>
        <taxon>Spermatophyta</taxon>
        <taxon>Magnoliopsida</taxon>
        <taxon>eudicotyledons</taxon>
        <taxon>Gunneridae</taxon>
        <taxon>Pentapetalae</taxon>
        <taxon>rosids</taxon>
        <taxon>malvids</taxon>
        <taxon>Sapindales</taxon>
        <taxon>Rutaceae</taxon>
        <taxon>Aurantioideae</taxon>
        <taxon>Citrus</taxon>
    </lineage>
</organism>
<dbReference type="PROSITE" id="PS50158">
    <property type="entry name" value="ZF_CCHC"/>
    <property type="match status" value="1"/>
</dbReference>
<dbReference type="AlphaFoldDB" id="A0A067F5C4"/>
<sequence>AGIVSSGQKDNWELEDEDVTFREEEAMPYIAFSSRVHDRLAEPWVNSVVVKILGHNLGYRVLCSRLNKIWSSTSGFDIIDLANDYFLIRFSNAQDVEYALTEGPWTVLGHYLSVQQWTPKFDVVNNKIDRIVAWIRLSEMNIHFYHKNIIRRLGQIIGPVIKIDSNTVAAQRGKFARLAVELDLQKPLVSQFNLEGRIQKVEYENLPMICFGCGKFGHYKDACPDRIDIDPMAKDNPDPLTEAEKQDIVVAREEPKFGSWMVVARKPRPRKVTEKDNPNNPEKNRHIPRIMQSRFGVLEALVNEETISQNQETESAPHPETIVPILESTQNLALKSKSMKKKPAIQQSKKYHSHKATALNLSTHSMTENIDPNIQILNSYPHPHKQPSAMHGMHAIPQLSSTHVSYSTSTAASTSMQGMYAYQRSTPN</sequence>
<dbReference type="InterPro" id="IPR001878">
    <property type="entry name" value="Znf_CCHC"/>
</dbReference>
<keyword evidence="4" id="KW-1185">Reference proteome</keyword>
<dbReference type="Proteomes" id="UP000027120">
    <property type="component" value="Unassembled WGS sequence"/>
</dbReference>
<feature type="domain" description="CCHC-type" evidence="2">
    <location>
        <begin position="210"/>
        <end position="225"/>
    </location>
</feature>
<dbReference type="Pfam" id="PF14111">
    <property type="entry name" value="DUF4283"/>
    <property type="match status" value="1"/>
</dbReference>
<dbReference type="SUPFAM" id="SSF57756">
    <property type="entry name" value="Retrovirus zinc finger-like domains"/>
    <property type="match status" value="1"/>
</dbReference>
<proteinExistence type="predicted"/>
<keyword evidence="1" id="KW-0862">Zinc</keyword>
<protein>
    <recommendedName>
        <fullName evidence="2">CCHC-type domain-containing protein</fullName>
    </recommendedName>
</protein>
<dbReference type="InterPro" id="IPR036875">
    <property type="entry name" value="Znf_CCHC_sf"/>
</dbReference>
<evidence type="ECO:0000259" key="2">
    <source>
        <dbReference type="PROSITE" id="PS50158"/>
    </source>
</evidence>
<dbReference type="GO" id="GO:0008270">
    <property type="term" value="F:zinc ion binding"/>
    <property type="evidence" value="ECO:0007669"/>
    <property type="project" value="UniProtKB-KW"/>
</dbReference>
<evidence type="ECO:0000313" key="4">
    <source>
        <dbReference type="Proteomes" id="UP000027120"/>
    </source>
</evidence>
<dbReference type="STRING" id="2711.A0A067F5C4"/>
<dbReference type="InterPro" id="IPR040256">
    <property type="entry name" value="At4g02000-like"/>
</dbReference>
<accession>A0A067F5C4</accession>
<dbReference type="EMBL" id="KK784949">
    <property type="protein sequence ID" value="KDO58401.1"/>
    <property type="molecule type" value="Genomic_DNA"/>
</dbReference>
<evidence type="ECO:0000256" key="1">
    <source>
        <dbReference type="PROSITE-ProRule" id="PRU00047"/>
    </source>
</evidence>